<organism evidence="2">
    <name type="scientific">Arundo donax</name>
    <name type="common">Giant reed</name>
    <name type="synonym">Donax arundinaceus</name>
    <dbReference type="NCBI Taxonomy" id="35708"/>
    <lineage>
        <taxon>Eukaryota</taxon>
        <taxon>Viridiplantae</taxon>
        <taxon>Streptophyta</taxon>
        <taxon>Embryophyta</taxon>
        <taxon>Tracheophyta</taxon>
        <taxon>Spermatophyta</taxon>
        <taxon>Magnoliopsida</taxon>
        <taxon>Liliopsida</taxon>
        <taxon>Poales</taxon>
        <taxon>Poaceae</taxon>
        <taxon>PACMAD clade</taxon>
        <taxon>Arundinoideae</taxon>
        <taxon>Arundineae</taxon>
        <taxon>Arundo</taxon>
    </lineage>
</organism>
<feature type="compositionally biased region" description="Low complexity" evidence="1">
    <location>
        <begin position="108"/>
        <end position="119"/>
    </location>
</feature>
<dbReference type="AlphaFoldDB" id="A0A0A9E5D4"/>
<feature type="region of interest" description="Disordered" evidence="1">
    <location>
        <begin position="1"/>
        <end position="21"/>
    </location>
</feature>
<evidence type="ECO:0000256" key="1">
    <source>
        <dbReference type="SAM" id="MobiDB-lite"/>
    </source>
</evidence>
<reference evidence="2" key="2">
    <citation type="journal article" date="2015" name="Data Brief">
        <title>Shoot transcriptome of the giant reed, Arundo donax.</title>
        <authorList>
            <person name="Barrero R.A."/>
            <person name="Guerrero F.D."/>
            <person name="Moolhuijzen P."/>
            <person name="Goolsby J.A."/>
            <person name="Tidwell J."/>
            <person name="Bellgard S.E."/>
            <person name="Bellgard M.I."/>
        </authorList>
    </citation>
    <scope>NUCLEOTIDE SEQUENCE</scope>
    <source>
        <tissue evidence="2">Shoot tissue taken approximately 20 cm above the soil surface</tissue>
    </source>
</reference>
<sequence length="142" mass="15069">MLLSGNPLVSASPLSSSPSSSSAADATCWFFRCCWWWWWWPCPLSPLSGIASPAPPLLTRAPARKPSTARTAHATPPSPMENLGSCRGGVESHARDNPSSPRLHRGSPRSSPSPAAAKPCGELTRGASDREIRGSEGSPPRR</sequence>
<protein>
    <submittedName>
        <fullName evidence="2">Uncharacterized protein</fullName>
    </submittedName>
</protein>
<proteinExistence type="predicted"/>
<feature type="region of interest" description="Disordered" evidence="1">
    <location>
        <begin position="53"/>
        <end position="142"/>
    </location>
</feature>
<accession>A0A0A9E5D4</accession>
<reference evidence="2" key="1">
    <citation type="submission" date="2014-09" db="EMBL/GenBank/DDBJ databases">
        <authorList>
            <person name="Magalhaes I.L.F."/>
            <person name="Oliveira U."/>
            <person name="Santos F.R."/>
            <person name="Vidigal T.H.D.A."/>
            <person name="Brescovit A.D."/>
            <person name="Santos A.J."/>
        </authorList>
    </citation>
    <scope>NUCLEOTIDE SEQUENCE</scope>
    <source>
        <tissue evidence="2">Shoot tissue taken approximately 20 cm above the soil surface</tissue>
    </source>
</reference>
<name>A0A0A9E5D4_ARUDO</name>
<dbReference type="EMBL" id="GBRH01202604">
    <property type="protein sequence ID" value="JAD95291.1"/>
    <property type="molecule type" value="Transcribed_RNA"/>
</dbReference>
<evidence type="ECO:0000313" key="2">
    <source>
        <dbReference type="EMBL" id="JAD95291.1"/>
    </source>
</evidence>
<feature type="compositionally biased region" description="Low complexity" evidence="1">
    <location>
        <begin position="7"/>
        <end position="21"/>
    </location>
</feature>